<keyword evidence="3" id="KW-0449">Lipoprotein</keyword>
<feature type="transmembrane region" description="Helical" evidence="7">
    <location>
        <begin position="61"/>
        <end position="81"/>
    </location>
</feature>
<dbReference type="AlphaFoldDB" id="A0AA39S227"/>
<evidence type="ECO:0000256" key="5">
    <source>
        <dbReference type="ARBA" id="ARBA00024045"/>
    </source>
</evidence>
<feature type="transmembrane region" description="Helical" evidence="7">
    <location>
        <begin position="107"/>
        <end position="129"/>
    </location>
</feature>
<evidence type="ECO:0000256" key="3">
    <source>
        <dbReference type="ARBA" id="ARBA00023288"/>
    </source>
</evidence>
<evidence type="ECO:0000256" key="4">
    <source>
        <dbReference type="ARBA" id="ARBA00023289"/>
    </source>
</evidence>
<feature type="transmembrane region" description="Helical" evidence="7">
    <location>
        <begin position="36"/>
        <end position="55"/>
    </location>
</feature>
<feature type="transmembrane region" description="Helical" evidence="7">
    <location>
        <begin position="135"/>
        <end position="154"/>
    </location>
</feature>
<dbReference type="PANTHER" id="PTHR45811:SF49">
    <property type="entry name" value="OS04G0667600 PROTEIN"/>
    <property type="match status" value="1"/>
</dbReference>
<dbReference type="InterPro" id="IPR051863">
    <property type="entry name" value="HIPP"/>
</dbReference>
<evidence type="ECO:0000256" key="1">
    <source>
        <dbReference type="ARBA" id="ARBA00022481"/>
    </source>
</evidence>
<keyword evidence="7" id="KW-1133">Transmembrane helix</keyword>
<name>A0AA39S227_ACESA</name>
<dbReference type="GO" id="GO:0046872">
    <property type="term" value="F:metal ion binding"/>
    <property type="evidence" value="ECO:0007669"/>
    <property type="project" value="UniProtKB-KW"/>
</dbReference>
<dbReference type="PANTHER" id="PTHR45811">
    <property type="entry name" value="COPPER TRANSPORT PROTEIN FAMILY-RELATED"/>
    <property type="match status" value="1"/>
</dbReference>
<keyword evidence="10" id="KW-1185">Reference proteome</keyword>
<evidence type="ECO:0000313" key="10">
    <source>
        <dbReference type="Proteomes" id="UP001168877"/>
    </source>
</evidence>
<feature type="domain" description="HMA" evidence="8">
    <location>
        <begin position="408"/>
        <end position="474"/>
    </location>
</feature>
<comment type="caution">
    <text evidence="9">The sequence shown here is derived from an EMBL/GenBank/DDBJ whole genome shotgun (WGS) entry which is preliminary data.</text>
</comment>
<evidence type="ECO:0000259" key="8">
    <source>
        <dbReference type="PROSITE" id="PS50846"/>
    </source>
</evidence>
<dbReference type="InterPro" id="IPR006121">
    <property type="entry name" value="HMA_dom"/>
</dbReference>
<feature type="compositionally biased region" description="Basic and acidic residues" evidence="6">
    <location>
        <begin position="368"/>
        <end position="389"/>
    </location>
</feature>
<keyword evidence="1" id="KW-0488">Methylation</keyword>
<feature type="region of interest" description="Disordered" evidence="6">
    <location>
        <begin position="368"/>
        <end position="391"/>
    </location>
</feature>
<feature type="compositionally biased region" description="Polar residues" evidence="6">
    <location>
        <begin position="279"/>
        <end position="295"/>
    </location>
</feature>
<dbReference type="Proteomes" id="UP001168877">
    <property type="component" value="Unassembled WGS sequence"/>
</dbReference>
<keyword evidence="2" id="KW-0479">Metal-binding</keyword>
<evidence type="ECO:0000313" key="9">
    <source>
        <dbReference type="EMBL" id="KAK0589036.1"/>
    </source>
</evidence>
<feature type="compositionally biased region" description="Polar residues" evidence="6">
    <location>
        <begin position="187"/>
        <end position="200"/>
    </location>
</feature>
<comment type="similarity">
    <text evidence="5">Belongs to the HIPP family.</text>
</comment>
<protein>
    <recommendedName>
        <fullName evidence="8">HMA domain-containing protein</fullName>
    </recommendedName>
</protein>
<evidence type="ECO:0000256" key="6">
    <source>
        <dbReference type="SAM" id="MobiDB-lite"/>
    </source>
</evidence>
<dbReference type="Gene3D" id="3.30.70.100">
    <property type="match status" value="2"/>
</dbReference>
<evidence type="ECO:0000256" key="7">
    <source>
        <dbReference type="SAM" id="Phobius"/>
    </source>
</evidence>
<dbReference type="EMBL" id="JAUESC010000381">
    <property type="protein sequence ID" value="KAK0589036.1"/>
    <property type="molecule type" value="Genomic_DNA"/>
</dbReference>
<reference evidence="9" key="2">
    <citation type="submission" date="2023-06" db="EMBL/GenBank/DDBJ databases">
        <authorList>
            <person name="Swenson N.G."/>
            <person name="Wegrzyn J.L."/>
            <person name="Mcevoy S.L."/>
        </authorList>
    </citation>
    <scope>NUCLEOTIDE SEQUENCE</scope>
    <source>
        <strain evidence="9">NS2018</strain>
        <tissue evidence="9">Leaf</tissue>
    </source>
</reference>
<keyword evidence="7" id="KW-0472">Membrane</keyword>
<evidence type="ECO:0000256" key="2">
    <source>
        <dbReference type="ARBA" id="ARBA00022723"/>
    </source>
</evidence>
<dbReference type="PROSITE" id="PS50846">
    <property type="entry name" value="HMA_2"/>
    <property type="match status" value="1"/>
</dbReference>
<feature type="compositionally biased region" description="Polar residues" evidence="6">
    <location>
        <begin position="214"/>
        <end position="229"/>
    </location>
</feature>
<reference evidence="9" key="1">
    <citation type="journal article" date="2022" name="Plant J.">
        <title>Strategies of tolerance reflected in two North American maple genomes.</title>
        <authorList>
            <person name="McEvoy S.L."/>
            <person name="Sezen U.U."/>
            <person name="Trouern-Trend A."/>
            <person name="McMahon S.M."/>
            <person name="Schaberg P.G."/>
            <person name="Yang J."/>
            <person name="Wegrzyn J.L."/>
            <person name="Swenson N.G."/>
        </authorList>
    </citation>
    <scope>NUCLEOTIDE SEQUENCE</scope>
    <source>
        <strain evidence="9">NS2018</strain>
    </source>
</reference>
<keyword evidence="4" id="KW-0636">Prenylation</keyword>
<keyword evidence="7" id="KW-0812">Transmembrane</keyword>
<accession>A0AA39S227</accession>
<organism evidence="9 10">
    <name type="scientific">Acer saccharum</name>
    <name type="common">Sugar maple</name>
    <dbReference type="NCBI Taxonomy" id="4024"/>
    <lineage>
        <taxon>Eukaryota</taxon>
        <taxon>Viridiplantae</taxon>
        <taxon>Streptophyta</taxon>
        <taxon>Embryophyta</taxon>
        <taxon>Tracheophyta</taxon>
        <taxon>Spermatophyta</taxon>
        <taxon>Magnoliopsida</taxon>
        <taxon>eudicotyledons</taxon>
        <taxon>Gunneridae</taxon>
        <taxon>Pentapetalae</taxon>
        <taxon>rosids</taxon>
        <taxon>malvids</taxon>
        <taxon>Sapindales</taxon>
        <taxon>Sapindaceae</taxon>
        <taxon>Hippocastanoideae</taxon>
        <taxon>Acereae</taxon>
        <taxon>Acer</taxon>
    </lineage>
</organism>
<proteinExistence type="inferred from homology"/>
<gene>
    <name evidence="9" type="ORF">LWI29_008786</name>
</gene>
<sequence length="568" mass="64591">MDSPENCEFQMEHQREDNFLSAFSKRFWSRIWKERILALLLCALEVVSVVLDLIGKNKVDFLLAALLLSVFGFAITIYSFIEARTDLPVKAETQMKETQMKETQMKVVEIVFSLIQLIVTFIQYLLTVLKVKNDYNASAFPLAFSIIAVVFMFIKDDPSTESLPVSNVQQPIGSMTSIRTELTEIVSSTDQVRPESSNNHVKLGSLKNHDKPESSTNQVNPGSSAVKTSTHAHEPNVQQPIGSMTELIEIVSSTDQVRPESSKNHVKLGSLKNHDKPESSTNQVNPGSSAVKTSTHALNKKVVMKFEINDDEAKEKVMDTVFDDISGVDSFLMDVKNNIWTVIGNIVEEDVIKLRKICKPEQVSVEPVKKPEEKEKKKEKMREEEPKVVERRKKPIGSTVERPTHDRNKKVVMKLEINDAKATKKAMEIVVDTSGVDSFSMDMKNNELTMKGNIVAEDVVIKLRKICKTELVSVEPAKGPEEKKKEVKKSAELQKYYQAYYNGRPYMPYDIPYENPCYLIKSEPAKEEKKKEEKKLEPKEWTEKLAELAELYKPDIPYKPNKKKIKSE</sequence>
<feature type="region of interest" description="Disordered" evidence="6">
    <location>
        <begin position="187"/>
        <end position="295"/>
    </location>
</feature>